<reference evidence="2 3" key="1">
    <citation type="journal article" date="2011" name="PLoS Pathog.">
        <title>Dynamic evolution of pathogenicity revealed by sequencing and comparative genomics of 19 Pseudomonas syringae isolates.</title>
        <authorList>
            <person name="Baltrus D.A."/>
            <person name="Nishimura M.T."/>
            <person name="Romanchuk A."/>
            <person name="Chang J.H."/>
            <person name="Mukhtar M.S."/>
            <person name="Cherkis K."/>
            <person name="Roach J."/>
            <person name="Grant S.R."/>
            <person name="Jones C.D."/>
            <person name="Dangl J.L."/>
        </authorList>
    </citation>
    <scope>NUCLEOTIDE SEQUENCE [LARGE SCALE GENOMIC DNA]</scope>
    <source>
        <strain evidence="3">M301072PT</strain>
    </source>
</reference>
<feature type="domain" description="DUF2326" evidence="1">
    <location>
        <begin position="415"/>
        <end position="506"/>
    </location>
</feature>
<evidence type="ECO:0000313" key="3">
    <source>
        <dbReference type="Proteomes" id="UP000004471"/>
    </source>
</evidence>
<evidence type="ECO:0000259" key="1">
    <source>
        <dbReference type="Pfam" id="PF10088"/>
    </source>
</evidence>
<organism evidence="2 3">
    <name type="scientific">Pseudomonas syringae pv. japonica str. M301072</name>
    <dbReference type="NCBI Taxonomy" id="629262"/>
    <lineage>
        <taxon>Bacteria</taxon>
        <taxon>Pseudomonadati</taxon>
        <taxon>Pseudomonadota</taxon>
        <taxon>Gammaproteobacteria</taxon>
        <taxon>Pseudomonadales</taxon>
        <taxon>Pseudomonadaceae</taxon>
        <taxon>Pseudomonas</taxon>
        <taxon>Pseudomonas syringae</taxon>
    </lineage>
</organism>
<sequence length="543" mass="61820">MLKFIECDWFLEKRITFHARLNIVVGDRVNSNSIGKSTLLKVIDFVYGGSTLLTHGKDVAEILGHHSYKYMIILDREYIFERNTGSASVVSFHEPEGGVKVWSLEEYFDFLKAHYTAYIPDLSFRAVVSPVTRVWGRENLDVSRPLHDFRAERGSQCIDYIIKVFDRFGTLADLSFRLTDLESELKSFNSAVKKNIITKIQKSKYLENQKKILSNQSRLNEIRQQLAALAISVNELIDDKVLEQKVQKNSLLELKMTLSSELERVKSNLESNSNITKRNFQPLLDIIPSINTQKLENIESFHKGLTHILRKEIKEKENELIRQINLVEADIQECNKAITHALAQSGNPAYIVDSVMDISLELTKLSKENELYDKIIDLSIQIKELKVGLKGKKIEILKSIETSLNKDISNLVEFIYKEARSSPELALKPDSYSYEIPKDTGTGKAYSNLILLDVSLLRHTKIPYLLHDSLLFKNVENKVIENLLLVYSSLSQQSFISLDGEIVESSSASEIVSNGAVIYLSAEKLLYTRDWRSDSDGATADDE</sequence>
<dbReference type="EMBL" id="AEAH01001309">
    <property type="protein sequence ID" value="EGH32755.1"/>
    <property type="molecule type" value="Genomic_DNA"/>
</dbReference>
<evidence type="ECO:0000313" key="2">
    <source>
        <dbReference type="EMBL" id="EGH32755.1"/>
    </source>
</evidence>
<name>F3FRB3_PSESX</name>
<dbReference type="HOGENOM" id="CLU_036792_0_0_6"/>
<dbReference type="Pfam" id="PF10088">
    <property type="entry name" value="DUF2326"/>
    <property type="match status" value="1"/>
</dbReference>
<dbReference type="Proteomes" id="UP000004471">
    <property type="component" value="Unassembled WGS sequence"/>
</dbReference>
<dbReference type="InterPro" id="IPR018760">
    <property type="entry name" value="DUF2326"/>
</dbReference>
<accession>F3FRB3</accession>
<dbReference type="PATRIC" id="fig|629262.5.peg.4827"/>
<gene>
    <name evidence="2" type="ORF">PSYJA_28861</name>
</gene>
<comment type="caution">
    <text evidence="2">The sequence shown here is derived from an EMBL/GenBank/DDBJ whole genome shotgun (WGS) entry which is preliminary data.</text>
</comment>
<protein>
    <submittedName>
        <fullName evidence="2">Chromosome segregation ATPase</fullName>
    </submittedName>
</protein>
<proteinExistence type="predicted"/>
<dbReference type="AlphaFoldDB" id="F3FRB3"/>